<evidence type="ECO:0000256" key="3">
    <source>
        <dbReference type="ARBA" id="ARBA00022691"/>
    </source>
</evidence>
<dbReference type="EMBL" id="CAXITT010000051">
    <property type="protein sequence ID" value="CAL1529604.1"/>
    <property type="molecule type" value="Genomic_DNA"/>
</dbReference>
<dbReference type="SUPFAM" id="SSF82199">
    <property type="entry name" value="SET domain"/>
    <property type="match status" value="1"/>
</dbReference>
<comment type="function">
    <text evidence="7">Protein-lysine N-methyltransferase. Monomethylates PRMT5, modulating its transcriptional activity. May also act as a histone methyltransferase. Plays a critical role in cardiac development. Acts as a key epigenetic regulator of gene expression during cardiac development via its dual activities as a methyltransferase and negative regulator of HDAC1.</text>
</comment>
<dbReference type="GO" id="GO:0008270">
    <property type="term" value="F:zinc ion binding"/>
    <property type="evidence" value="ECO:0007669"/>
    <property type="project" value="UniProtKB-KW"/>
</dbReference>
<dbReference type="Pfam" id="PF00856">
    <property type="entry name" value="SET"/>
    <property type="match status" value="1"/>
</dbReference>
<dbReference type="Proteomes" id="UP001497497">
    <property type="component" value="Unassembled WGS sequence"/>
</dbReference>
<accession>A0AAV2H9V5</accession>
<evidence type="ECO:0000313" key="13">
    <source>
        <dbReference type="EMBL" id="CAL1529604.1"/>
    </source>
</evidence>
<gene>
    <name evidence="13" type="ORF">GSLYS_00003759001</name>
</gene>
<organism evidence="13 14">
    <name type="scientific">Lymnaea stagnalis</name>
    <name type="common">Great pond snail</name>
    <name type="synonym">Helix stagnalis</name>
    <dbReference type="NCBI Taxonomy" id="6523"/>
    <lineage>
        <taxon>Eukaryota</taxon>
        <taxon>Metazoa</taxon>
        <taxon>Spiralia</taxon>
        <taxon>Lophotrochozoa</taxon>
        <taxon>Mollusca</taxon>
        <taxon>Gastropoda</taxon>
        <taxon>Heterobranchia</taxon>
        <taxon>Euthyneura</taxon>
        <taxon>Panpulmonata</taxon>
        <taxon>Hygrophila</taxon>
        <taxon>Lymnaeoidea</taxon>
        <taxon>Lymnaeidae</taxon>
        <taxon>Lymnaea</taxon>
    </lineage>
</organism>
<keyword evidence="2" id="KW-0808">Transferase</keyword>
<evidence type="ECO:0000313" key="14">
    <source>
        <dbReference type="Proteomes" id="UP001497497"/>
    </source>
</evidence>
<evidence type="ECO:0000259" key="12">
    <source>
        <dbReference type="PROSITE" id="PS50865"/>
    </source>
</evidence>
<dbReference type="GO" id="GO:0005737">
    <property type="term" value="C:cytoplasm"/>
    <property type="evidence" value="ECO:0007669"/>
    <property type="project" value="TreeGrafter"/>
</dbReference>
<name>A0AAV2H9V5_LYMST</name>
<keyword evidence="6" id="KW-0862">Zinc</keyword>
<dbReference type="GO" id="GO:0042826">
    <property type="term" value="F:histone deacetylase binding"/>
    <property type="evidence" value="ECO:0007669"/>
    <property type="project" value="TreeGrafter"/>
</dbReference>
<dbReference type="InterPro" id="IPR044421">
    <property type="entry name" value="SMYD4_SET"/>
</dbReference>
<dbReference type="SUPFAM" id="SSF144232">
    <property type="entry name" value="HIT/MYND zinc finger-like"/>
    <property type="match status" value="1"/>
</dbReference>
<evidence type="ECO:0000256" key="10">
    <source>
        <dbReference type="PROSITE-ProRule" id="PRU00134"/>
    </source>
</evidence>
<evidence type="ECO:0000256" key="1">
    <source>
        <dbReference type="ARBA" id="ARBA00022603"/>
    </source>
</evidence>
<dbReference type="InterPro" id="IPR002893">
    <property type="entry name" value="Znf_MYND"/>
</dbReference>
<dbReference type="AlphaFoldDB" id="A0AAV2H9V5"/>
<dbReference type="PANTHER" id="PTHR46165">
    <property type="entry name" value="SET AND MYND DOMAIN-CONTAINING PROTEIN 4"/>
    <property type="match status" value="1"/>
</dbReference>
<proteinExistence type="predicted"/>
<reference evidence="13 14" key="1">
    <citation type="submission" date="2024-04" db="EMBL/GenBank/DDBJ databases">
        <authorList>
            <consortium name="Genoscope - CEA"/>
            <person name="William W."/>
        </authorList>
    </citation>
    <scope>NUCLEOTIDE SEQUENCE [LARGE SCALE GENOMIC DNA]</scope>
</reference>
<dbReference type="Gene3D" id="1.10.220.160">
    <property type="match status" value="1"/>
</dbReference>
<dbReference type="GO" id="GO:0005634">
    <property type="term" value="C:nucleus"/>
    <property type="evidence" value="ECO:0007669"/>
    <property type="project" value="TreeGrafter"/>
</dbReference>
<evidence type="ECO:0000259" key="11">
    <source>
        <dbReference type="PROSITE" id="PS50280"/>
    </source>
</evidence>
<evidence type="ECO:0000256" key="5">
    <source>
        <dbReference type="ARBA" id="ARBA00022771"/>
    </source>
</evidence>
<dbReference type="GO" id="GO:0008168">
    <property type="term" value="F:methyltransferase activity"/>
    <property type="evidence" value="ECO:0007669"/>
    <property type="project" value="UniProtKB-KW"/>
</dbReference>
<feature type="domain" description="MYND-type" evidence="12">
    <location>
        <begin position="128"/>
        <end position="167"/>
    </location>
</feature>
<dbReference type="GO" id="GO:0032259">
    <property type="term" value="P:methylation"/>
    <property type="evidence" value="ECO:0007669"/>
    <property type="project" value="UniProtKB-KW"/>
</dbReference>
<dbReference type="InterPro" id="IPR001214">
    <property type="entry name" value="SET_dom"/>
</dbReference>
<dbReference type="PROSITE" id="PS50865">
    <property type="entry name" value="ZF_MYND_2"/>
    <property type="match status" value="1"/>
</dbReference>
<keyword evidence="4" id="KW-0479">Metal-binding</keyword>
<dbReference type="InterPro" id="IPR046341">
    <property type="entry name" value="SET_dom_sf"/>
</dbReference>
<evidence type="ECO:0000256" key="6">
    <source>
        <dbReference type="ARBA" id="ARBA00022833"/>
    </source>
</evidence>
<evidence type="ECO:0000256" key="2">
    <source>
        <dbReference type="ARBA" id="ARBA00022679"/>
    </source>
</evidence>
<dbReference type="PANTHER" id="PTHR46165:SF7">
    <property type="entry name" value="SET AND MYND DOMAIN-CONTAINING PROTEIN 4"/>
    <property type="match status" value="1"/>
</dbReference>
<dbReference type="Gene3D" id="2.170.270.10">
    <property type="entry name" value="SET domain"/>
    <property type="match status" value="1"/>
</dbReference>
<dbReference type="InterPro" id="IPR052097">
    <property type="entry name" value="SET-MYND_domain_protein"/>
</dbReference>
<dbReference type="PROSITE" id="PS50280">
    <property type="entry name" value="SET"/>
    <property type="match status" value="1"/>
</dbReference>
<keyword evidence="1" id="KW-0489">Methyltransferase</keyword>
<evidence type="ECO:0000256" key="4">
    <source>
        <dbReference type="ARBA" id="ARBA00022723"/>
    </source>
</evidence>
<keyword evidence="3" id="KW-0949">S-adenosyl-L-methionine</keyword>
<comment type="caution">
    <text evidence="13">The sequence shown here is derived from an EMBL/GenBank/DDBJ whole genome shotgun (WGS) entry which is preliminary data.</text>
</comment>
<protein>
    <recommendedName>
        <fullName evidence="8">Protein-lysine N-methyltransferase SMYD4</fullName>
    </recommendedName>
    <alternativeName>
        <fullName evidence="9">SET and MYND domain-containing protein 4</fullName>
    </alternativeName>
</protein>
<dbReference type="Gene3D" id="6.10.140.2220">
    <property type="match status" value="1"/>
</dbReference>
<keyword evidence="5 10" id="KW-0863">Zinc-finger</keyword>
<evidence type="ECO:0000256" key="9">
    <source>
        <dbReference type="ARBA" id="ARBA00093680"/>
    </source>
</evidence>
<evidence type="ECO:0000256" key="7">
    <source>
        <dbReference type="ARBA" id="ARBA00093423"/>
    </source>
</evidence>
<evidence type="ECO:0000256" key="8">
    <source>
        <dbReference type="ARBA" id="ARBA00093635"/>
    </source>
</evidence>
<keyword evidence="14" id="KW-1185">Reference proteome</keyword>
<feature type="domain" description="SET" evidence="11">
    <location>
        <begin position="77"/>
        <end position="380"/>
    </location>
</feature>
<sequence length="528" mass="59515">MYYMYNKEEAIKAFQQTISALEIADLDDENKKSMIADMLKVIEQCSSIKSPPMNLSVSSYNCCHKGIPCLASEPSKHLPCVADSIEIKLDSYGGRGLFATRNIEVGEVVIVETPYSSALLKDFNLTHCQYCCNRVNLAVPCKYCSAVVFCSLQCRNAAWWKFHWAECKVLENLQDSKGDLSFLSNRMVLSAGFEELIKLRESRVEVCLRNAGFDEEGVYNSEDYRSAYSLVNHADKRTFNDLLNRSISALYYLKYLEFIGFFSPSVTKNKKMCAESLTEEKTDSPSAEQTLQHKYCIGGHLLRNSMMLPCNAHEVSEFALILANPAMSTTTELAAGAYPVLSLINHSCDPSVVRHSYGNICVARAIRSITAGEELKDNYGALYPTMDLETRQTNLAAQYFFRCSCEACLGNWPQYFEIQCDRPIFRCTRCDGCVPIPVGNLTELARCSSCGQSQDITQILLQMGEMEDSYKNALTSVIEGNNSKSNITTLLTYLKFVERHVHRPWRDINDCQEAFKQCLNMHANCYPV</sequence>
<dbReference type="CDD" id="cd10536">
    <property type="entry name" value="SET_SMYD4"/>
    <property type="match status" value="1"/>
</dbReference>